<dbReference type="RefSeq" id="WP_066838469.1">
    <property type="nucleotide sequence ID" value="NZ_LSTQ01000008.1"/>
</dbReference>
<dbReference type="STRING" id="1705.CA21670_11505"/>
<dbReference type="InterPro" id="IPR029058">
    <property type="entry name" value="AB_hydrolase_fold"/>
</dbReference>
<keyword evidence="3" id="KW-1185">Reference proteome</keyword>
<evidence type="ECO:0000313" key="3">
    <source>
        <dbReference type="Proteomes" id="UP000076947"/>
    </source>
</evidence>
<dbReference type="OrthoDB" id="4527292at2"/>
<dbReference type="Pfam" id="PF00756">
    <property type="entry name" value="Esterase"/>
    <property type="match status" value="1"/>
</dbReference>
<evidence type="ECO:0008006" key="4">
    <source>
        <dbReference type="Google" id="ProtNLM"/>
    </source>
</evidence>
<name>A0A177IPI1_9CORY</name>
<dbReference type="Gene3D" id="3.40.50.1820">
    <property type="entry name" value="alpha/beta hydrolase"/>
    <property type="match status" value="1"/>
</dbReference>
<dbReference type="AlphaFoldDB" id="A0A177IPI1"/>
<dbReference type="EMBL" id="LSTQ01000008">
    <property type="protein sequence ID" value="OAH30476.1"/>
    <property type="molecule type" value="Genomic_DNA"/>
</dbReference>
<feature type="region of interest" description="Disordered" evidence="1">
    <location>
        <begin position="1"/>
        <end position="23"/>
    </location>
</feature>
<evidence type="ECO:0000256" key="1">
    <source>
        <dbReference type="SAM" id="MobiDB-lite"/>
    </source>
</evidence>
<protein>
    <recommendedName>
        <fullName evidence="4">Trehalose O-mycolyltransferase</fullName>
    </recommendedName>
</protein>
<dbReference type="InterPro" id="IPR013207">
    <property type="entry name" value="LGFP"/>
</dbReference>
<sequence length="651" mass="70978">MRSKDSRSTVRSPQAKPASTKRRRMALVALPTAAVLGLSLIPFAGAQSLLPGGSSLSDSVAPGNPPQRDPINTTYPEVEGLPEGVDVNRVEYLSPRHVKVYIQSAAMPEHEQVVQILLARDWYSQPDKQFPEVWALDGLRARDDESGWTIETNIEQYYADKNVNVIMPVGGESSFYSDWAEPDNGKHYMWETFLTQELVPILDNEFRSNKQRAVVGISMGGTAAVNLAERHPYLFDFVGSFSGYLDTTSTGMPQAIQAAQADAGGYDSTKMWGDLYSKEWYNHDPKLGIKELSDITTYVSAGSGQDDYGQDNSVAKGEANLAGKGLEVLSRMTTDSFVKRAKREGVDVISKLRPSGVHSWEYWQFEMTQAWPYIADTFGLGEVDRGADCEVTGDIATVTGNGEIGNCLNNEYKVEDGKAQDFSGGTAYWSPDNGAHALFGRIDARYAQLGGPTSWLGFPLTGEKTTPDGKGRFVHFENGSIYWTASTGAYAITKSMMGIWGKNGYENGDLKYPTGAVTNIEGGGQFQNFQNGVLVEAKEGNSKKGYIVHGAIGAKYKEMGGPNSAAGLPRGGEKKIKGGFFQEFENGNIYWSASSGAHFIPYGDIFNHWGDNGYENGKYGYPTSDQEDIPAGGLKQDFQGGTIRQILGNVN</sequence>
<organism evidence="2 3">
    <name type="scientific">Corynebacterium stationis</name>
    <dbReference type="NCBI Taxonomy" id="1705"/>
    <lineage>
        <taxon>Bacteria</taxon>
        <taxon>Bacillati</taxon>
        <taxon>Actinomycetota</taxon>
        <taxon>Actinomycetes</taxon>
        <taxon>Mycobacteriales</taxon>
        <taxon>Corynebacteriaceae</taxon>
        <taxon>Corynebacterium</taxon>
    </lineage>
</organism>
<dbReference type="PANTHER" id="PTHR48098:SF1">
    <property type="entry name" value="DIACYLGLYCEROL ACYLTRANSFERASE_MYCOLYLTRANSFERASE AG85A"/>
    <property type="match status" value="1"/>
</dbReference>
<comment type="caution">
    <text evidence="2">The sequence shown here is derived from an EMBL/GenBank/DDBJ whole genome shotgun (WGS) entry which is preliminary data.</text>
</comment>
<dbReference type="Proteomes" id="UP000076947">
    <property type="component" value="Unassembled WGS sequence"/>
</dbReference>
<dbReference type="GO" id="GO:0016747">
    <property type="term" value="F:acyltransferase activity, transferring groups other than amino-acyl groups"/>
    <property type="evidence" value="ECO:0007669"/>
    <property type="project" value="TreeGrafter"/>
</dbReference>
<proteinExistence type="predicted"/>
<dbReference type="PANTHER" id="PTHR48098">
    <property type="entry name" value="ENTEROCHELIN ESTERASE-RELATED"/>
    <property type="match status" value="1"/>
</dbReference>
<dbReference type="Pfam" id="PF08310">
    <property type="entry name" value="LGFP"/>
    <property type="match status" value="4"/>
</dbReference>
<dbReference type="InterPro" id="IPR000801">
    <property type="entry name" value="Esterase-like"/>
</dbReference>
<reference evidence="3" key="1">
    <citation type="submission" date="2016-02" db="EMBL/GenBank/DDBJ databases">
        <authorList>
            <person name="Kaur G."/>
            <person name="Nair G.R."/>
            <person name="Mayilraj S."/>
        </authorList>
    </citation>
    <scope>NUCLEOTIDE SEQUENCE [LARGE SCALE GENOMIC DNA]</scope>
    <source>
        <strain evidence="3">GA-15</strain>
    </source>
</reference>
<gene>
    <name evidence="2" type="ORF">AYJ05_06185</name>
</gene>
<dbReference type="InterPro" id="IPR050583">
    <property type="entry name" value="Mycobacterial_A85_antigen"/>
</dbReference>
<evidence type="ECO:0000313" key="2">
    <source>
        <dbReference type="EMBL" id="OAH30476.1"/>
    </source>
</evidence>
<accession>A0A177IPI1</accession>
<dbReference type="SUPFAM" id="SSF53474">
    <property type="entry name" value="alpha/beta-Hydrolases"/>
    <property type="match status" value="1"/>
</dbReference>